<dbReference type="GO" id="GO:0016020">
    <property type="term" value="C:membrane"/>
    <property type="evidence" value="ECO:0007669"/>
    <property type="project" value="InterPro"/>
</dbReference>
<accession>A0A109XFP3</accession>
<feature type="transmembrane region" description="Helical" evidence="2">
    <location>
        <begin position="51"/>
        <end position="69"/>
    </location>
</feature>
<feature type="transmembrane region" description="Helical" evidence="2">
    <location>
        <begin position="145"/>
        <end position="162"/>
    </location>
</feature>
<feature type="compositionally biased region" description="Basic and acidic residues" evidence="1">
    <location>
        <begin position="532"/>
        <end position="550"/>
    </location>
</feature>
<dbReference type="RefSeq" id="YP_009231673.1">
    <property type="nucleotide sequence ID" value="NC_029358.1"/>
</dbReference>
<gene>
    <name evidence="3" type="primary">ycf1</name>
    <name evidence="3" type="ORF">AP062_015</name>
</gene>
<keyword evidence="2" id="KW-0812">Transmembrane</keyword>
<evidence type="ECO:0000313" key="3">
    <source>
        <dbReference type="EMBL" id="ALZ49991.1"/>
    </source>
</evidence>
<evidence type="ECO:0000256" key="2">
    <source>
        <dbReference type="SAM" id="Phobius"/>
    </source>
</evidence>
<dbReference type="EMBL" id="KT970098">
    <property type="protein sequence ID" value="ALZ49991.1"/>
    <property type="molecule type" value="Genomic_DNA"/>
</dbReference>
<feature type="transmembrane region" description="Helical" evidence="2">
    <location>
        <begin position="182"/>
        <end position="210"/>
    </location>
</feature>
<geneLocation type="plastid" evidence="3"/>
<feature type="transmembrane region" description="Helical" evidence="2">
    <location>
        <begin position="231"/>
        <end position="252"/>
    </location>
</feature>
<dbReference type="GeneID" id="26900247"/>
<proteinExistence type="predicted"/>
<dbReference type="PANTHER" id="PTHR33163">
    <property type="entry name" value="PROTEIN TIC 214-RELATED"/>
    <property type="match status" value="1"/>
</dbReference>
<reference evidence="3" key="1">
    <citation type="journal article" date="2016" name="Genome Biol. Evol.">
        <title>Detecting and Characterizing the Highly Divergent Plastid Genome of the Nonphotosynthetic Parasitic Plant Hydnora visseri (Hydnoraceae).</title>
        <authorList>
            <person name="Naumann J."/>
            <person name="Der J.P."/>
            <person name="Wafula E.K."/>
            <person name="Jones S.S."/>
            <person name="Wagner S.T."/>
            <person name="Honaas L.A."/>
            <person name="Ralph P.E."/>
            <person name="Bolin J.F."/>
            <person name="Maass E."/>
            <person name="Neinhuis C."/>
            <person name="Wanke S."/>
            <person name="dePamphilis C.W."/>
        </authorList>
    </citation>
    <scope>NUCLEOTIDE SEQUENCE</scope>
</reference>
<feature type="region of interest" description="Disordered" evidence="1">
    <location>
        <begin position="530"/>
        <end position="550"/>
    </location>
</feature>
<organism evidence="3">
    <name type="scientific">Hydnora visseri</name>
    <name type="common">Visser's hydnora</name>
    <name type="synonym">Subterranean holoparasitic plant</name>
    <dbReference type="NCBI Taxonomy" id="1329980"/>
    <lineage>
        <taxon>Eukaryota</taxon>
        <taxon>Viridiplantae</taxon>
        <taxon>Streptophyta</taxon>
        <taxon>Embryophyta</taxon>
        <taxon>Tracheophyta</taxon>
        <taxon>Spermatophyta</taxon>
        <taxon>Magnoliopsida</taxon>
        <taxon>Magnoliidae</taxon>
        <taxon>Piperales</taxon>
        <taxon>Hydnoraceae</taxon>
        <taxon>Hydnora</taxon>
    </lineage>
</organism>
<feature type="transmembrane region" description="Helical" evidence="2">
    <location>
        <begin position="81"/>
        <end position="98"/>
    </location>
</feature>
<dbReference type="InterPro" id="IPR008896">
    <property type="entry name" value="TIC214"/>
</dbReference>
<dbReference type="PANTHER" id="PTHR33163:SF43">
    <property type="entry name" value="FAR1 DNA-BINDING DOMAIN PROTEIN"/>
    <property type="match status" value="1"/>
</dbReference>
<feature type="transmembrane region" description="Helical" evidence="2">
    <location>
        <begin position="104"/>
        <end position="124"/>
    </location>
</feature>
<keyword evidence="2" id="KW-0472">Membrane</keyword>
<feature type="transmembrane region" description="Helical" evidence="2">
    <location>
        <begin position="27"/>
        <end position="45"/>
    </location>
</feature>
<name>A0A109XFP3_HYDVS</name>
<keyword evidence="2" id="KW-1133">Transmembrane helix</keyword>
<keyword evidence="3" id="KW-0934">Plastid</keyword>
<evidence type="ECO:0008006" key="4">
    <source>
        <dbReference type="Google" id="ProtNLM"/>
    </source>
</evidence>
<sequence length="1372" mass="166767">MKIKKRIFKYVLRKYGKYILKKYHKQLFGLICYFFKNNIIFIILTSLYYGFLHFIFLGPAYLYLVYFLTGSRITDEVKIPALIGFLVGRFIIIISTLYTPFYRLFNKPHCITTFMVLILVWHWLKKKDRKLYYDDYYDDLDKRKLILLTNLIVQILNYFIVPNSALLRSMNVFIFKCNNKKVFLLFNLVGSLIGYYAFIIVINLIDIFLIKKIFYKIFKRKIIKGQYIYQKIFNILFYLTYLIILGKIPFIFSQKSFDIQDDLDLDDVIMDIKKEQEITQLLKEKKDDYDSKPLLQVFFDYQGWVQPYRYIRNRNTENFVRKEMSQYFFNGYNEEYKFNIFYTYSPNLYNFLKLINKTFSLKDLNHIYIDDTKLYFKWNFRHEFYDRIDILNQLIYDDDEQTFKYSDSIETKKFRFFDYIEIEENKKKIFKKFSLNYNKFKGKEDEILTSVSFLFEHIKDLHEFFTEYKNISKWFYNLVSEVRFMEQGWSLQPGVRSRRFKRVLIDRDEDEKEDIIKSVTITTNPKSKYKKTKEQIDKEKEQQREKEQDQSRDLVFMRYFAKSDHRRNLIKGSMRTKRRKTKVYNYFEKNLSSALFVDIKKKKLKLLKIIINYINDLIFKKKKKSTDEIFIENTEQIEQISVKDAELWDIVPLLHGFRGVILRIHSYLRRHIILPSLIVAKNIGRILLFHHHELHEDFEDFRKETHIMCTFNGVQLSEKELPKQWITEGMQIKILHPFKLRPWRSHKNKERKSCFLTFFGKETNIPFGAPRKQSSFFKPIIKYIIKHCNIDLTLIIKNKKLDNQKELLYLKKKEETETKIINIRAKTIMIKKMTPKNILTKTNTKLFKLSKYKIKRIKSKDYLFSFFVLKVFKISNIIVNIFFKNIIMSLDKIIISTLKYYIEKEENNKFKINKFIFDNIKSNKKFISQAYVFYKILQQTNNETLGNTWKDLLNISKINIENIPQYYNSKMYKIYEYSYFSSNYLNKNDNYLIKQEKLLNFYNNLYSLNKETYNEYNNVFNNENNIINTEYEFNKWAKDLKQYTLTLNSIFDIIRKKNEIQDKKNKDINEEDKIEDIEQTNINIESADIDISCEMLNDNDDENISKIKTEGETSNKDKNEEKISKDEDVIIKKILHKQKKKSQKLDKSTKERYIKNLFQLEWTNISINKKIFSNIRLYSRFVRLIKANKFEGSSLFFSTLKKDEIDLSILPLRRKNFDKLINFNIINYNPTPLKKHNPYEKYIFIQQLIAVSFTKEFINKDILGLCFLPENLLSTIHLKKWRILTNLNLYHKLSSHKEDNFNEYEFDFELFDLFDLYNDEYLYYNSKEVCKFKKYLWPNFRLEDIACMNRYWFNTNNGSRFNILRLKMYIIY</sequence>
<dbReference type="Pfam" id="PF05758">
    <property type="entry name" value="Ycf1"/>
    <property type="match status" value="3"/>
</dbReference>
<evidence type="ECO:0000256" key="1">
    <source>
        <dbReference type="SAM" id="MobiDB-lite"/>
    </source>
</evidence>
<protein>
    <recommendedName>
        <fullName evidence="4">Translocon at the inner envelope membrane of chloroplasts 214</fullName>
    </recommendedName>
</protein>